<name>A0AAV5QEE8_9ASCO</name>
<feature type="compositionally biased region" description="Polar residues" evidence="4">
    <location>
        <begin position="259"/>
        <end position="271"/>
    </location>
</feature>
<gene>
    <name evidence="6" type="ORF">DASC09_001200</name>
</gene>
<feature type="region of interest" description="Disordered" evidence="4">
    <location>
        <begin position="186"/>
        <end position="337"/>
    </location>
</feature>
<dbReference type="SMART" id="SM00717">
    <property type="entry name" value="SANT"/>
    <property type="match status" value="1"/>
</dbReference>
<feature type="compositionally biased region" description="Low complexity" evidence="4">
    <location>
        <begin position="238"/>
        <end position="248"/>
    </location>
</feature>
<feature type="compositionally biased region" description="Polar residues" evidence="4">
    <location>
        <begin position="313"/>
        <end position="324"/>
    </location>
</feature>
<keyword evidence="7" id="KW-1185">Reference proteome</keyword>
<feature type="region of interest" description="Disordered" evidence="4">
    <location>
        <begin position="1"/>
        <end position="111"/>
    </location>
</feature>
<evidence type="ECO:0000256" key="4">
    <source>
        <dbReference type="SAM" id="MobiDB-lite"/>
    </source>
</evidence>
<feature type="region of interest" description="Disordered" evidence="4">
    <location>
        <begin position="715"/>
        <end position="831"/>
    </location>
</feature>
<dbReference type="InterPro" id="IPR009057">
    <property type="entry name" value="Homeodomain-like_sf"/>
</dbReference>
<dbReference type="Proteomes" id="UP001360560">
    <property type="component" value="Unassembled WGS sequence"/>
</dbReference>
<keyword evidence="2" id="KW-0539">Nucleus</keyword>
<dbReference type="Gene3D" id="1.10.10.60">
    <property type="entry name" value="Homeodomain-like"/>
    <property type="match status" value="1"/>
</dbReference>
<feature type="compositionally biased region" description="Low complexity" evidence="4">
    <location>
        <begin position="741"/>
        <end position="757"/>
    </location>
</feature>
<feature type="compositionally biased region" description="Basic and acidic residues" evidence="4">
    <location>
        <begin position="283"/>
        <end position="295"/>
    </location>
</feature>
<dbReference type="FunFam" id="1.10.10.60:FF:000137">
    <property type="entry name" value="MYB DNA binding protein"/>
    <property type="match status" value="1"/>
</dbReference>
<dbReference type="PROSITE" id="PS51294">
    <property type="entry name" value="HTH_MYB"/>
    <property type="match status" value="1"/>
</dbReference>
<feature type="compositionally biased region" description="Polar residues" evidence="4">
    <location>
        <begin position="789"/>
        <end position="800"/>
    </location>
</feature>
<feature type="compositionally biased region" description="Basic and acidic residues" evidence="4">
    <location>
        <begin position="1"/>
        <end position="10"/>
    </location>
</feature>
<keyword evidence="1" id="KW-0238">DNA-binding</keyword>
<dbReference type="RefSeq" id="XP_064849795.1">
    <property type="nucleotide sequence ID" value="XM_064993723.1"/>
</dbReference>
<dbReference type="PANTHER" id="PTHR47807">
    <property type="entry name" value="PROTEIN TBF1"/>
    <property type="match status" value="1"/>
</dbReference>
<organism evidence="6 7">
    <name type="scientific">Saccharomycopsis crataegensis</name>
    <dbReference type="NCBI Taxonomy" id="43959"/>
    <lineage>
        <taxon>Eukaryota</taxon>
        <taxon>Fungi</taxon>
        <taxon>Dikarya</taxon>
        <taxon>Ascomycota</taxon>
        <taxon>Saccharomycotina</taxon>
        <taxon>Saccharomycetes</taxon>
        <taxon>Saccharomycopsidaceae</taxon>
        <taxon>Saccharomycopsis</taxon>
    </lineage>
</organism>
<evidence type="ECO:0000256" key="3">
    <source>
        <dbReference type="ARBA" id="ARBA00023306"/>
    </source>
</evidence>
<dbReference type="GO" id="GO:0042803">
    <property type="term" value="F:protein homodimerization activity"/>
    <property type="evidence" value="ECO:0007669"/>
    <property type="project" value="InterPro"/>
</dbReference>
<dbReference type="GO" id="GO:0003691">
    <property type="term" value="F:double-stranded telomeric DNA binding"/>
    <property type="evidence" value="ECO:0007669"/>
    <property type="project" value="TreeGrafter"/>
</dbReference>
<feature type="region of interest" description="Disordered" evidence="4">
    <location>
        <begin position="126"/>
        <end position="154"/>
    </location>
</feature>
<dbReference type="AlphaFoldDB" id="A0AAV5QEE8"/>
<evidence type="ECO:0000313" key="7">
    <source>
        <dbReference type="Proteomes" id="UP001360560"/>
    </source>
</evidence>
<dbReference type="InterPro" id="IPR001005">
    <property type="entry name" value="SANT/Myb"/>
</dbReference>
<feature type="compositionally biased region" description="Basic and acidic residues" evidence="4">
    <location>
        <begin position="43"/>
        <end position="79"/>
    </location>
</feature>
<dbReference type="SUPFAM" id="SSF46689">
    <property type="entry name" value="Homeodomain-like"/>
    <property type="match status" value="1"/>
</dbReference>
<dbReference type="GO" id="GO:0010833">
    <property type="term" value="P:telomere maintenance via telomere lengthening"/>
    <property type="evidence" value="ECO:0007669"/>
    <property type="project" value="TreeGrafter"/>
</dbReference>
<feature type="domain" description="HTH myb-type" evidence="5">
    <location>
        <begin position="831"/>
        <end position="883"/>
    </location>
</feature>
<evidence type="ECO:0000256" key="2">
    <source>
        <dbReference type="ARBA" id="ARBA00023242"/>
    </source>
</evidence>
<evidence type="ECO:0000256" key="1">
    <source>
        <dbReference type="ARBA" id="ARBA00023125"/>
    </source>
</evidence>
<evidence type="ECO:0000259" key="5">
    <source>
        <dbReference type="PROSITE" id="PS51294"/>
    </source>
</evidence>
<dbReference type="EMBL" id="BTFZ01000001">
    <property type="protein sequence ID" value="GMM32795.1"/>
    <property type="molecule type" value="Genomic_DNA"/>
</dbReference>
<feature type="compositionally biased region" description="Polar residues" evidence="4">
    <location>
        <begin position="772"/>
        <end position="782"/>
    </location>
</feature>
<feature type="compositionally biased region" description="Polar residues" evidence="4">
    <location>
        <begin position="715"/>
        <end position="734"/>
    </location>
</feature>
<feature type="compositionally biased region" description="Acidic residues" evidence="4">
    <location>
        <begin position="198"/>
        <end position="207"/>
    </location>
</feature>
<dbReference type="InterPro" id="IPR017930">
    <property type="entry name" value="Myb_dom"/>
</dbReference>
<proteinExistence type="predicted"/>
<evidence type="ECO:0000313" key="6">
    <source>
        <dbReference type="EMBL" id="GMM32795.1"/>
    </source>
</evidence>
<dbReference type="GeneID" id="90070774"/>
<feature type="compositionally biased region" description="Basic and acidic residues" evidence="4">
    <location>
        <begin position="216"/>
        <end position="228"/>
    </location>
</feature>
<comment type="caution">
    <text evidence="6">The sequence shown here is derived from an EMBL/GenBank/DDBJ whole genome shotgun (WGS) entry which is preliminary data.</text>
</comment>
<dbReference type="PANTHER" id="PTHR47807:SF1">
    <property type="entry name" value="PROTEIN TBF1"/>
    <property type="match status" value="1"/>
</dbReference>
<dbReference type="Pfam" id="PF08558">
    <property type="entry name" value="TRF"/>
    <property type="match status" value="1"/>
</dbReference>
<dbReference type="InterPro" id="IPR013867">
    <property type="entry name" value="Telomere_rpt-bd_fac_dimer_dom"/>
</dbReference>
<dbReference type="CDD" id="cd11660">
    <property type="entry name" value="SANT_TRF"/>
    <property type="match status" value="1"/>
</dbReference>
<protein>
    <submittedName>
        <fullName evidence="6">Tbf1 protein</fullName>
    </submittedName>
</protein>
<dbReference type="InterPro" id="IPR052833">
    <property type="entry name" value="Telomeric_DNA-bd_trans-reg"/>
</dbReference>
<accession>A0AAV5QEE8</accession>
<sequence length="936" mass="103832">MSDNQDRPENNEGIDVNNNEALDHNAIQASSSSPNEENNDNADSEKQPDLAPADERLLDFLLQTHKETEDNEANEEHGQENNGQDVELVDKNSNDDQDNNNQEDATSWQQTLEATIQQSLAESLGTAALTKDSTNDDKQLSDNNVTSEKDDQDQNIEATSVNNNEGETLNNAVMNALNQFRADIFPQESTENEKPDTEEIGENDSDIQEITSIHSQQEKSKENDDKSTDMTTAEVVEENQAQVEPEAVPMQVEKESDAAENTTPPTITTDPSRILEEITATSDDERQRDQEHIADKNVAPSPLEEGQPRRADSLTTEDQNNEQQPSKEIEESSNEAATSLTRGLSVLEKIREVSTIPYVSANQAQLAALPLIITAPNDWPFETQLSVNSLPILDNLATQLLRIYVSSSYEDIVAYTQPMTIEDPENPENVIEAELSPDAESFQALVRLFSIARSVYTRTEKDFIGIEDVAPGFWKNGETAPLFVSGREEIFDNSIRKANLATFICGVVNSIEMEFVSLDENFLEVFCPNDTSNYLVNVKKDSMDDIVSNVTGYGIAGRLTKPQASLYLELKTQAYISAVMAHESKEVAEADLEHLFPDNIEQNLLSRRQLKHLSSIELDFVSRCKSRKGNLRNISSIEDLIERYSFDSFVKKLLDYMKTNLGFILYGRKRRTISPNKTLWDANSEHVTGSTFSSIYNNRLNGNMTTSAMLANLNSRNSVTRSSNEPSTTEASGDTTKRADSPSGATSATGSNAGADTPVAISNGTDDETNKEPTSSNSVSDLSNKRTSSEILTPTMQNGASMPDIVATQLTREPVRKKPRKTTAGPGGKSVRRLWTPEEEHALREGLKTKGAHWAGILSMYGMDGTISEALKDRNQVQLKDKARNWKMYYLKEDIPLPDYLKGVTGELALDKQKGNGRFLGKRRLERRKGATPSQI</sequence>
<reference evidence="6 7" key="1">
    <citation type="journal article" date="2023" name="Elife">
        <title>Identification of key yeast species and microbe-microbe interactions impacting larval growth of Drosophila in the wild.</title>
        <authorList>
            <person name="Mure A."/>
            <person name="Sugiura Y."/>
            <person name="Maeda R."/>
            <person name="Honda K."/>
            <person name="Sakurai N."/>
            <person name="Takahashi Y."/>
            <person name="Watada M."/>
            <person name="Katoh T."/>
            <person name="Gotoh A."/>
            <person name="Gotoh Y."/>
            <person name="Taniguchi I."/>
            <person name="Nakamura K."/>
            <person name="Hayashi T."/>
            <person name="Katayama T."/>
            <person name="Uemura T."/>
            <person name="Hattori Y."/>
        </authorList>
    </citation>
    <scope>NUCLEOTIDE SEQUENCE [LARGE SCALE GENOMIC DNA]</scope>
    <source>
        <strain evidence="6 7">SC-9</strain>
    </source>
</reference>
<keyword evidence="3" id="KW-0131">Cell cycle</keyword>